<dbReference type="SUPFAM" id="SSF144091">
    <property type="entry name" value="Rhomboid-like"/>
    <property type="match status" value="1"/>
</dbReference>
<keyword evidence="6 8" id="KW-0472">Membrane</keyword>
<keyword evidence="4" id="KW-0378">Hydrolase</keyword>
<dbReference type="AlphaFoldDB" id="A0A4R1LB09"/>
<comment type="caution">
    <text evidence="10">The sequence shown here is derived from an EMBL/GenBank/DDBJ whole genome shotgun (WGS) entry which is preliminary data.</text>
</comment>
<keyword evidence="11" id="KW-1185">Reference proteome</keyword>
<evidence type="ECO:0000256" key="7">
    <source>
        <dbReference type="SAM" id="MobiDB-lite"/>
    </source>
</evidence>
<feature type="transmembrane region" description="Helical" evidence="8">
    <location>
        <begin position="207"/>
        <end position="224"/>
    </location>
</feature>
<keyword evidence="5 8" id="KW-1133">Transmembrane helix</keyword>
<dbReference type="GO" id="GO:0004252">
    <property type="term" value="F:serine-type endopeptidase activity"/>
    <property type="evidence" value="ECO:0007669"/>
    <property type="project" value="InterPro"/>
</dbReference>
<evidence type="ECO:0000313" key="11">
    <source>
        <dbReference type="Proteomes" id="UP000295210"/>
    </source>
</evidence>
<feature type="transmembrane region" description="Helical" evidence="8">
    <location>
        <begin position="48"/>
        <end position="71"/>
    </location>
</feature>
<keyword evidence="10" id="KW-0645">Protease</keyword>
<dbReference type="PANTHER" id="PTHR43731:SF14">
    <property type="entry name" value="PRESENILIN-ASSOCIATED RHOMBOID-LIKE PROTEIN, MITOCHONDRIAL"/>
    <property type="match status" value="1"/>
</dbReference>
<dbReference type="Gene3D" id="1.20.1540.10">
    <property type="entry name" value="Rhomboid-like"/>
    <property type="match status" value="1"/>
</dbReference>
<evidence type="ECO:0000256" key="2">
    <source>
        <dbReference type="ARBA" id="ARBA00009045"/>
    </source>
</evidence>
<dbReference type="Pfam" id="PF01694">
    <property type="entry name" value="Rhomboid"/>
    <property type="match status" value="1"/>
</dbReference>
<protein>
    <submittedName>
        <fullName evidence="10">Rhomboid protease GluP</fullName>
    </submittedName>
</protein>
<feature type="transmembrane region" description="Helical" evidence="8">
    <location>
        <begin position="236"/>
        <end position="253"/>
    </location>
</feature>
<dbReference type="Proteomes" id="UP000295210">
    <property type="component" value="Unassembled WGS sequence"/>
</dbReference>
<evidence type="ECO:0000256" key="3">
    <source>
        <dbReference type="ARBA" id="ARBA00022692"/>
    </source>
</evidence>
<dbReference type="PANTHER" id="PTHR43731">
    <property type="entry name" value="RHOMBOID PROTEASE"/>
    <property type="match status" value="1"/>
</dbReference>
<dbReference type="EMBL" id="SMGK01000001">
    <property type="protein sequence ID" value="TCK75364.1"/>
    <property type="molecule type" value="Genomic_DNA"/>
</dbReference>
<proteinExistence type="inferred from homology"/>
<evidence type="ECO:0000259" key="9">
    <source>
        <dbReference type="Pfam" id="PF01694"/>
    </source>
</evidence>
<evidence type="ECO:0000313" key="10">
    <source>
        <dbReference type="EMBL" id="TCK75364.1"/>
    </source>
</evidence>
<feature type="region of interest" description="Disordered" evidence="7">
    <location>
        <begin position="1"/>
        <end position="36"/>
    </location>
</feature>
<feature type="domain" description="Peptidase S54 rhomboid" evidence="9">
    <location>
        <begin position="98"/>
        <end position="251"/>
    </location>
</feature>
<dbReference type="RefSeq" id="WP_131991064.1">
    <property type="nucleotide sequence ID" value="NZ_SMGK01000001.1"/>
</dbReference>
<name>A0A4R1LB09_9BACT</name>
<dbReference type="InterPro" id="IPR050925">
    <property type="entry name" value="Rhomboid_protease_S54"/>
</dbReference>
<dbReference type="GO" id="GO:0016020">
    <property type="term" value="C:membrane"/>
    <property type="evidence" value="ECO:0007669"/>
    <property type="project" value="UniProtKB-SubCell"/>
</dbReference>
<dbReference type="InterPro" id="IPR035952">
    <property type="entry name" value="Rhomboid-like_sf"/>
</dbReference>
<sequence>MDSTWREGDVSRSVAREPEILPPGATPEPPQAYYYRPVQPPPRPRRRWAFAPATYVLVGINCLVFLGMLLTGVSMTSPTPEQLLVWGADYGPFVLVLGQWWRLVTAMFVHVGLLHLATNMWCLWNLGLLGEPLLGPFGMFAAYLLTGIAGNLLSTAVHPGVHGGPQGIVGAGASGAVFGLAGVLIILLKSPLLPLPQAEVGRLRRSVIWFAVLNFVIGAGTWVARTRLQIDNMAHLGGFLSGLAFGIPLVPRIGAARAQFLRRRWIATVGMTFLLLLLCFGVRSFWRG</sequence>
<comment type="similarity">
    <text evidence="2">Belongs to the peptidase S54 family.</text>
</comment>
<gene>
    <name evidence="10" type="ORF">C7378_0347</name>
</gene>
<evidence type="ECO:0000256" key="5">
    <source>
        <dbReference type="ARBA" id="ARBA00022989"/>
    </source>
</evidence>
<dbReference type="OrthoDB" id="9813074at2"/>
<dbReference type="InterPro" id="IPR022764">
    <property type="entry name" value="Peptidase_S54_rhomboid_dom"/>
</dbReference>
<reference evidence="10 11" key="1">
    <citation type="submission" date="2019-03" db="EMBL/GenBank/DDBJ databases">
        <title>Genomic Encyclopedia of Type Strains, Phase IV (KMG-IV): sequencing the most valuable type-strain genomes for metagenomic binning, comparative biology and taxonomic classification.</title>
        <authorList>
            <person name="Goeker M."/>
        </authorList>
    </citation>
    <scope>NUCLEOTIDE SEQUENCE [LARGE SCALE GENOMIC DNA]</scope>
    <source>
        <strain evidence="10 11">DSM 103428</strain>
    </source>
</reference>
<feature type="compositionally biased region" description="Pro residues" evidence="7">
    <location>
        <begin position="20"/>
        <end position="30"/>
    </location>
</feature>
<feature type="transmembrane region" description="Helical" evidence="8">
    <location>
        <begin position="265"/>
        <end position="286"/>
    </location>
</feature>
<evidence type="ECO:0000256" key="4">
    <source>
        <dbReference type="ARBA" id="ARBA00022801"/>
    </source>
</evidence>
<keyword evidence="3 8" id="KW-0812">Transmembrane</keyword>
<evidence type="ECO:0000256" key="8">
    <source>
        <dbReference type="SAM" id="Phobius"/>
    </source>
</evidence>
<evidence type="ECO:0000256" key="1">
    <source>
        <dbReference type="ARBA" id="ARBA00004141"/>
    </source>
</evidence>
<accession>A0A4R1LB09</accession>
<comment type="subcellular location">
    <subcellularLocation>
        <location evidence="1">Membrane</location>
        <topology evidence="1">Multi-pass membrane protein</topology>
    </subcellularLocation>
</comment>
<feature type="compositionally biased region" description="Basic and acidic residues" evidence="7">
    <location>
        <begin position="1"/>
        <end position="19"/>
    </location>
</feature>
<evidence type="ECO:0000256" key="6">
    <source>
        <dbReference type="ARBA" id="ARBA00023136"/>
    </source>
</evidence>
<dbReference type="GO" id="GO:0006508">
    <property type="term" value="P:proteolysis"/>
    <property type="evidence" value="ECO:0007669"/>
    <property type="project" value="UniProtKB-KW"/>
</dbReference>
<feature type="transmembrane region" description="Helical" evidence="8">
    <location>
        <begin position="167"/>
        <end position="187"/>
    </location>
</feature>
<organism evidence="10 11">
    <name type="scientific">Acidipila rosea</name>
    <dbReference type="NCBI Taxonomy" id="768535"/>
    <lineage>
        <taxon>Bacteria</taxon>
        <taxon>Pseudomonadati</taxon>
        <taxon>Acidobacteriota</taxon>
        <taxon>Terriglobia</taxon>
        <taxon>Terriglobales</taxon>
        <taxon>Acidobacteriaceae</taxon>
        <taxon>Acidipila</taxon>
    </lineage>
</organism>